<sequence length="409" mass="45657">MTTETTPLSSSKTTEHPQFVVFELPTVFNPSIIPKTSIPIEWTKRGGTTTTTATTTPFSPFNNKNSLVPFLPMGGHKRLLGQQLNEDEETTESKLSFTLVQLNNCNKNIPFIVKKNEEEEKEEKLIFDTTKKSNQSNNDRCHRRLLFDNPLFRKLPNWHFFGDDRRLTPIPLTIPLLPIPVERTLLSVAPSVSWTRQIILLGLLDIKGIIEAERAAFLPLEEEYEEEKNDNNDNNCLPSLVSSTKTTKTNYSSSESETEEPLPPDSVCCCPSSSSGVESMYSGETETGTSTPPTRTRSSGTNTPTTQEPTKLENDCFEEAEIVDDDQAGSSSAANSATSSTPNSPLTFDRRIVRMSRATRNAVLRLSISRRFCDEEEKDEEEDEGKYEEENSGKDIVVTKIRGGGEGEE</sequence>
<evidence type="ECO:0000256" key="1">
    <source>
        <dbReference type="SAM" id="MobiDB-lite"/>
    </source>
</evidence>
<dbReference type="WBParaSite" id="scf7180000417947.g1924">
    <property type="protein sequence ID" value="scf7180000417947.g1924"/>
    <property type="gene ID" value="scf7180000417947.g1924"/>
</dbReference>
<keyword evidence="2" id="KW-1185">Reference proteome</keyword>
<feature type="compositionally biased region" description="Low complexity" evidence="1">
    <location>
        <begin position="330"/>
        <end position="345"/>
    </location>
</feature>
<proteinExistence type="predicted"/>
<feature type="compositionally biased region" description="Low complexity" evidence="1">
    <location>
        <begin position="242"/>
        <end position="255"/>
    </location>
</feature>
<evidence type="ECO:0000313" key="3">
    <source>
        <dbReference type="WBParaSite" id="scf7180000417947.g1924"/>
    </source>
</evidence>
<accession>A0A915NK09</accession>
<feature type="region of interest" description="Disordered" evidence="1">
    <location>
        <begin position="369"/>
        <end position="409"/>
    </location>
</feature>
<feature type="compositionally biased region" description="Low complexity" evidence="1">
    <location>
        <begin position="272"/>
        <end position="306"/>
    </location>
</feature>
<dbReference type="Proteomes" id="UP000887560">
    <property type="component" value="Unplaced"/>
</dbReference>
<reference evidence="3" key="1">
    <citation type="submission" date="2022-11" db="UniProtKB">
        <authorList>
            <consortium name="WormBaseParasite"/>
        </authorList>
    </citation>
    <scope>IDENTIFICATION</scope>
</reference>
<evidence type="ECO:0000313" key="2">
    <source>
        <dbReference type="Proteomes" id="UP000887560"/>
    </source>
</evidence>
<protein>
    <submittedName>
        <fullName evidence="3">Uncharacterized protein</fullName>
    </submittedName>
</protein>
<feature type="compositionally biased region" description="Acidic residues" evidence="1">
    <location>
        <begin position="374"/>
        <end position="387"/>
    </location>
</feature>
<dbReference type="AlphaFoldDB" id="A0A915NK09"/>
<name>A0A915NK09_9BILA</name>
<feature type="region of interest" description="Disordered" evidence="1">
    <location>
        <begin position="325"/>
        <end position="346"/>
    </location>
</feature>
<feature type="region of interest" description="Disordered" evidence="1">
    <location>
        <begin position="226"/>
        <end position="311"/>
    </location>
</feature>
<organism evidence="2 3">
    <name type="scientific">Meloidogyne floridensis</name>
    <dbReference type="NCBI Taxonomy" id="298350"/>
    <lineage>
        <taxon>Eukaryota</taxon>
        <taxon>Metazoa</taxon>
        <taxon>Ecdysozoa</taxon>
        <taxon>Nematoda</taxon>
        <taxon>Chromadorea</taxon>
        <taxon>Rhabditida</taxon>
        <taxon>Tylenchina</taxon>
        <taxon>Tylenchomorpha</taxon>
        <taxon>Tylenchoidea</taxon>
        <taxon>Meloidogynidae</taxon>
        <taxon>Meloidogyninae</taxon>
        <taxon>Meloidogyne</taxon>
    </lineage>
</organism>